<dbReference type="PANTHER" id="PTHR33434">
    <property type="entry name" value="DEGV DOMAIN-CONTAINING PROTEIN DR_1986-RELATED"/>
    <property type="match status" value="1"/>
</dbReference>
<dbReference type="Proteomes" id="UP001059252">
    <property type="component" value="Chromosome"/>
</dbReference>
<dbReference type="Gene3D" id="3.40.50.10170">
    <property type="match status" value="1"/>
</dbReference>
<dbReference type="InterPro" id="IPR050270">
    <property type="entry name" value="DegV_domain_contain"/>
</dbReference>
<dbReference type="NCBIfam" id="TIGR00762">
    <property type="entry name" value="DegV"/>
    <property type="match status" value="1"/>
</dbReference>
<accession>A0ABY5R906</accession>
<evidence type="ECO:0000313" key="2">
    <source>
        <dbReference type="EMBL" id="UVD81766.1"/>
    </source>
</evidence>
<evidence type="ECO:0000256" key="1">
    <source>
        <dbReference type="ARBA" id="ARBA00023121"/>
    </source>
</evidence>
<organism evidence="2 3">
    <name type="scientific">Mycoplasma iguanae</name>
    <dbReference type="NCBI Taxonomy" id="292461"/>
    <lineage>
        <taxon>Bacteria</taxon>
        <taxon>Bacillati</taxon>
        <taxon>Mycoplasmatota</taxon>
        <taxon>Mollicutes</taxon>
        <taxon>Mycoplasmataceae</taxon>
        <taxon>Mycoplasma</taxon>
    </lineage>
</organism>
<dbReference type="SUPFAM" id="SSF82549">
    <property type="entry name" value="DAK1/DegV-like"/>
    <property type="match status" value="1"/>
</dbReference>
<name>A0ABY5R906_9MOLU</name>
<sequence>MLKNENKKLGILLDSFSGYSQIEIEKLGYHMIPLQFTIDNKSYVDNGIELSFEEMTNMIQNSSSASTSLPSLALIEEKLQQMSEQYEHTIVLTLSSKLSSTFETVFVNAKKFNNIFPIDNHMCGEEAIWVAKELEKRYAEGAAIENLIEFVEKYNSKTQNYLIPENLDHLIRGGRLKGIKKTILKNLKLFPILKVTEKGITLGGLKRSSENAIKKSIASLLDFIGGESEAHKFDFQIIHGGNYPAILLAEKAFEAKNLKITSIVKSSATVLIHTGIGCISIAVSPKVEFIK</sequence>
<evidence type="ECO:0000313" key="3">
    <source>
        <dbReference type="Proteomes" id="UP001059252"/>
    </source>
</evidence>
<keyword evidence="1" id="KW-0446">Lipid-binding</keyword>
<dbReference type="InterPro" id="IPR003797">
    <property type="entry name" value="DegV"/>
</dbReference>
<dbReference type="PANTHER" id="PTHR33434:SF2">
    <property type="entry name" value="FATTY ACID-BINDING PROTEIN TM_1468"/>
    <property type="match status" value="1"/>
</dbReference>
<dbReference type="InterPro" id="IPR043168">
    <property type="entry name" value="DegV_C"/>
</dbReference>
<dbReference type="PROSITE" id="PS51482">
    <property type="entry name" value="DEGV"/>
    <property type="match status" value="1"/>
</dbReference>
<dbReference type="Gene3D" id="3.30.1180.10">
    <property type="match status" value="1"/>
</dbReference>
<dbReference type="RefSeq" id="WP_258210940.1">
    <property type="nucleotide sequence ID" value="NZ_CP102734.1"/>
</dbReference>
<reference evidence="2" key="1">
    <citation type="submission" date="2022-08" db="EMBL/GenBank/DDBJ databases">
        <title>Complete genome of Mycoplasma iguanae type strain 2327.</title>
        <authorList>
            <person name="Spergser J."/>
        </authorList>
    </citation>
    <scope>NUCLEOTIDE SEQUENCE</scope>
    <source>
        <strain evidence="2">2327</strain>
    </source>
</reference>
<dbReference type="EMBL" id="CP102734">
    <property type="protein sequence ID" value="UVD81766.1"/>
    <property type="molecule type" value="Genomic_DNA"/>
</dbReference>
<dbReference type="Pfam" id="PF02645">
    <property type="entry name" value="DegV"/>
    <property type="match status" value="1"/>
</dbReference>
<proteinExistence type="predicted"/>
<gene>
    <name evidence="2" type="ORF">NV226_00385</name>
</gene>
<protein>
    <submittedName>
        <fullName evidence="2">DegV family protein</fullName>
    </submittedName>
</protein>
<keyword evidence="3" id="KW-1185">Reference proteome</keyword>